<gene>
    <name evidence="7" type="primary">LOC110745736</name>
</gene>
<keyword evidence="2 4" id="KW-0328">Glycosyltransferase</keyword>
<evidence type="ECO:0000256" key="2">
    <source>
        <dbReference type="ARBA" id="ARBA00022676"/>
    </source>
</evidence>
<evidence type="ECO:0000313" key="6">
    <source>
        <dbReference type="Proteomes" id="UP000515124"/>
    </source>
</evidence>
<dbReference type="Gene3D" id="3.40.50.2000">
    <property type="entry name" value="Glycogen Phosphorylase B"/>
    <property type="match status" value="2"/>
</dbReference>
<reference evidence="7" key="1">
    <citation type="submission" date="2025-08" db="UniProtKB">
        <authorList>
            <consortium name="RefSeq"/>
        </authorList>
    </citation>
    <scope>IDENTIFICATION</scope>
</reference>
<proteinExistence type="inferred from homology"/>
<comment type="similarity">
    <text evidence="1 4">Belongs to the UDP-glycosyltransferase family.</text>
</comment>
<dbReference type="SUPFAM" id="SSF53756">
    <property type="entry name" value="UDP-Glycosyltransferase/glycogen phosphorylase"/>
    <property type="match status" value="1"/>
</dbReference>
<protein>
    <recommendedName>
        <fullName evidence="5">Glycosyltransferase</fullName>
        <ecNumber evidence="5">2.4.1.-</ecNumber>
    </recommendedName>
</protein>
<dbReference type="AlphaFoldDB" id="A0A6P5RL09"/>
<evidence type="ECO:0000313" key="7">
    <source>
        <dbReference type="RefSeq" id="XP_021801556.1"/>
    </source>
</evidence>
<sequence length="482" mass="52802">MKIPAHLVFIPAPAIGHIVSTVEIAKQLVARDDHLFITVLLVTKLPAVEDDQHEYFITDNTRDSSVSSQQRISFVNLPEEAGPTTASSFSIVEDRKPLIRDAVAKLADSKATRLAGLVIDMLCTAIVDVANELGLPSYIFHTSNAASLGFMLDLQRLLDESGGKHVAELMGPAAELVVPSFSSPVPARVLPGILLDKEGAESFLRHARRFRETKGILVNTFLELEPHALRSLSDSQSQTPPVYPVGPLLNLKSNDPLQGRGGNQANQKSDIFDWLDDQPPSSVVFLCFGSMGSFVEAQVREIACALERTGLPFLWSLRQPPQEGKPSVSIAMPKDHEDPTSVLPQGFLDRTAGIGKVIGWAPQVAILAHRAIGGFVSHCGWNSTLESLWYDVPVGAWPLYAEQPLNAFELVKELRLAVEINIDAKDNQVVVSTEEIERGIRHVMKHDSVIRERVKEMSEQSKKALMDGGSSYSSLGRFIDQI</sequence>
<dbReference type="PANTHER" id="PTHR48048:SF45">
    <property type="entry name" value="GLYCOSYLTRANSFERASE"/>
    <property type="match status" value="1"/>
</dbReference>
<dbReference type="Proteomes" id="UP000515124">
    <property type="component" value="Unplaced"/>
</dbReference>
<dbReference type="InterPro" id="IPR002213">
    <property type="entry name" value="UDP_glucos_trans"/>
</dbReference>
<evidence type="ECO:0000256" key="5">
    <source>
        <dbReference type="RuleBase" id="RU362057"/>
    </source>
</evidence>
<keyword evidence="6" id="KW-1185">Reference proteome</keyword>
<dbReference type="PROSITE" id="PS00375">
    <property type="entry name" value="UDPGT"/>
    <property type="match status" value="1"/>
</dbReference>
<evidence type="ECO:0000256" key="1">
    <source>
        <dbReference type="ARBA" id="ARBA00009995"/>
    </source>
</evidence>
<dbReference type="GO" id="GO:0035251">
    <property type="term" value="F:UDP-glucosyltransferase activity"/>
    <property type="evidence" value="ECO:0007669"/>
    <property type="project" value="InterPro"/>
</dbReference>
<dbReference type="CDD" id="cd03784">
    <property type="entry name" value="GT1_Gtf-like"/>
    <property type="match status" value="1"/>
</dbReference>
<dbReference type="GeneID" id="110745736"/>
<name>A0A6P5RL09_PRUAV</name>
<dbReference type="KEGG" id="pavi:110745736"/>
<dbReference type="Pfam" id="PF00201">
    <property type="entry name" value="UDPGT"/>
    <property type="match status" value="1"/>
</dbReference>
<keyword evidence="3 4" id="KW-0808">Transferase</keyword>
<dbReference type="EC" id="2.4.1.-" evidence="5"/>
<dbReference type="InterPro" id="IPR035595">
    <property type="entry name" value="UDP_glycos_trans_CS"/>
</dbReference>
<dbReference type="InterPro" id="IPR050481">
    <property type="entry name" value="UDP-glycosyltransf_plant"/>
</dbReference>
<accession>A0A6P5RL09</accession>
<evidence type="ECO:0000256" key="3">
    <source>
        <dbReference type="ARBA" id="ARBA00022679"/>
    </source>
</evidence>
<organism evidence="6 7">
    <name type="scientific">Prunus avium</name>
    <name type="common">Cherry</name>
    <name type="synonym">Cerasus avium</name>
    <dbReference type="NCBI Taxonomy" id="42229"/>
    <lineage>
        <taxon>Eukaryota</taxon>
        <taxon>Viridiplantae</taxon>
        <taxon>Streptophyta</taxon>
        <taxon>Embryophyta</taxon>
        <taxon>Tracheophyta</taxon>
        <taxon>Spermatophyta</taxon>
        <taxon>Magnoliopsida</taxon>
        <taxon>eudicotyledons</taxon>
        <taxon>Gunneridae</taxon>
        <taxon>Pentapetalae</taxon>
        <taxon>rosids</taxon>
        <taxon>fabids</taxon>
        <taxon>Rosales</taxon>
        <taxon>Rosaceae</taxon>
        <taxon>Amygdaloideae</taxon>
        <taxon>Amygdaleae</taxon>
        <taxon>Prunus</taxon>
    </lineage>
</organism>
<dbReference type="PANTHER" id="PTHR48048">
    <property type="entry name" value="GLYCOSYLTRANSFERASE"/>
    <property type="match status" value="1"/>
</dbReference>
<dbReference type="RefSeq" id="XP_021801556.1">
    <property type="nucleotide sequence ID" value="XM_021945864.1"/>
</dbReference>
<dbReference type="FunFam" id="3.40.50.2000:FF:000056">
    <property type="entry name" value="Glycosyltransferase"/>
    <property type="match status" value="1"/>
</dbReference>
<evidence type="ECO:0000256" key="4">
    <source>
        <dbReference type="RuleBase" id="RU003718"/>
    </source>
</evidence>